<dbReference type="OrthoDB" id="272681at2759"/>
<evidence type="ECO:0000313" key="1">
    <source>
        <dbReference type="EMBL" id="TPP39670.1"/>
    </source>
</evidence>
<reference evidence="1 2" key="1">
    <citation type="submission" date="2019-04" db="EMBL/GenBank/DDBJ databases">
        <title>Annotation for the trematode Fasciola gigantica.</title>
        <authorList>
            <person name="Choi Y.-J."/>
        </authorList>
    </citation>
    <scope>NUCLEOTIDE SEQUENCE [LARGE SCALE GENOMIC DNA]</scope>
    <source>
        <strain evidence="1">Uganda_cow_1</strain>
    </source>
</reference>
<dbReference type="AlphaFoldDB" id="A0A504X0E0"/>
<dbReference type="Gene3D" id="3.40.50.300">
    <property type="entry name" value="P-loop containing nucleotide triphosphate hydrolases"/>
    <property type="match status" value="1"/>
</dbReference>
<organism evidence="1 2">
    <name type="scientific">Fasciola gigantica</name>
    <name type="common">Giant liver fluke</name>
    <dbReference type="NCBI Taxonomy" id="46835"/>
    <lineage>
        <taxon>Eukaryota</taxon>
        <taxon>Metazoa</taxon>
        <taxon>Spiralia</taxon>
        <taxon>Lophotrochozoa</taxon>
        <taxon>Platyhelminthes</taxon>
        <taxon>Trematoda</taxon>
        <taxon>Digenea</taxon>
        <taxon>Plagiorchiida</taxon>
        <taxon>Echinostomata</taxon>
        <taxon>Echinostomatoidea</taxon>
        <taxon>Fasciolidae</taxon>
        <taxon>Fasciola</taxon>
    </lineage>
</organism>
<name>A0A504X0E0_FASGI</name>
<dbReference type="SUPFAM" id="SSF52540">
    <property type="entry name" value="P-loop containing nucleoside triphosphate hydrolases"/>
    <property type="match status" value="1"/>
</dbReference>
<gene>
    <name evidence="1" type="ORF">FGIG_10232</name>
</gene>
<dbReference type="InterPro" id="IPR027417">
    <property type="entry name" value="P-loop_NTPase"/>
</dbReference>
<protein>
    <recommendedName>
        <fullName evidence="3">NAD dependent epimerase/dehydratase</fullName>
    </recommendedName>
</protein>
<sequence>MTHVFNGVFDKNVTSPIFVVGLAKTGTACLKDALEQIRGVGTCLHLDDFFNSAQTDLDAWIQVVLEQDAGKRQLGLRRLLQGYNMASGVPITSMINDLLKLYPTAKFILTVRSAEIWLATCRSTIIPKHPDHMQQTLLHMLSEQLGFGKLEKLHQLILRQTLGESTDFSDDDQLLKAYVQWNDRIERLIPKERLLVFHVRQGWSPLCTFLNEPIPNTPFPKFRHQTQLINWNKSNVSYVKHLIVCCSAYALFGIAAFNLTR</sequence>
<dbReference type="Pfam" id="PF17784">
    <property type="entry name" value="Sulfotransfer_4"/>
    <property type="match status" value="1"/>
</dbReference>
<dbReference type="InterPro" id="IPR040632">
    <property type="entry name" value="Sulfotransfer_4"/>
</dbReference>
<evidence type="ECO:0000313" key="2">
    <source>
        <dbReference type="Proteomes" id="UP000316759"/>
    </source>
</evidence>
<dbReference type="PANTHER" id="PTHR36978">
    <property type="entry name" value="P-LOOP CONTAINING NUCLEOTIDE TRIPHOSPHATE HYDROLASE"/>
    <property type="match status" value="1"/>
</dbReference>
<accession>A0A504X0E0</accession>
<proteinExistence type="predicted"/>
<comment type="caution">
    <text evidence="1">The sequence shown here is derived from an EMBL/GenBank/DDBJ whole genome shotgun (WGS) entry which is preliminary data.</text>
</comment>
<keyword evidence="2" id="KW-1185">Reference proteome</keyword>
<dbReference type="EMBL" id="SUNJ01015951">
    <property type="protein sequence ID" value="TPP39670.1"/>
    <property type="molecule type" value="Genomic_DNA"/>
</dbReference>
<evidence type="ECO:0008006" key="3">
    <source>
        <dbReference type="Google" id="ProtNLM"/>
    </source>
</evidence>
<dbReference type="Proteomes" id="UP000316759">
    <property type="component" value="Unassembled WGS sequence"/>
</dbReference>
<dbReference type="PANTHER" id="PTHR36978:SF4">
    <property type="entry name" value="P-LOOP CONTAINING NUCLEOSIDE TRIPHOSPHATE HYDROLASE PROTEIN"/>
    <property type="match status" value="1"/>
</dbReference>